<dbReference type="PANTHER" id="PTHR42714">
    <property type="entry name" value="TRNA MODIFICATION GTPASE GTPBP3"/>
    <property type="match status" value="1"/>
</dbReference>
<sequence length="442" mass="49794">MDTKQTMFALATAPFNSAIHIIRLSGPDVYRIINQITNKEVKPLGMRIQRVWLIDHNQKKVDDVLLFKFVAPNSYTGEDLIEISCHGSMVIVNEIIGLLLKHGAVQAQPGEFTQRGYLNGKMSLNQAASVNNLVLSPNTTLKDVALNALAGQVDARLEPLVEKLGQLVMQMEVNLDYPEYTDEQRELVTMNQAVLQITQILNQIVVGQDQLQRLKDPFKIAIIGNTNVGKSSLLNALLDQDKAIVSAIKGSTRDIVEGDFALNGHFVKILDTAGIRQHQSALEKAGIQKTFGAIKTANLVIYLLDARQPEPDPKIIARLKKLKKDFFLVHNKADLVQQSFQVSISAKQKQIQPLVDLLTQYLHQFYSVEQNQLYLISDWQTILLQKAIAELEHFLIKQQNCLFFDILVVHLRAAHEYILQVLGKNTNYDLINEIFKHFCLGK</sequence>
<dbReference type="KEGG" id="mpj:MPNE_0009"/>
<evidence type="ECO:0000259" key="12">
    <source>
        <dbReference type="PROSITE" id="PS51709"/>
    </source>
</evidence>
<evidence type="ECO:0000256" key="11">
    <source>
        <dbReference type="RuleBase" id="RU003313"/>
    </source>
</evidence>
<organism evidence="13 14">
    <name type="scientific">Mycoplasmoides pneumoniae (strain ATCC 15531 / DSM 23978 / CIP 103766 / NBRC 14401 / NCTC 10119 / FH)</name>
    <name type="common">Mycoplasma pneumoniae</name>
    <dbReference type="NCBI Taxonomy" id="722438"/>
    <lineage>
        <taxon>Bacteria</taxon>
        <taxon>Bacillati</taxon>
        <taxon>Mycoplasmatota</taxon>
        <taxon>Mycoplasmoidales</taxon>
        <taxon>Mycoplasmoidaceae</taxon>
        <taxon>Mycoplasmoides</taxon>
    </lineage>
</organism>
<evidence type="ECO:0000313" key="14">
    <source>
        <dbReference type="Proteomes" id="UP000007756"/>
    </source>
</evidence>
<dbReference type="AlphaFoldDB" id="A0A0H3DMT4"/>
<comment type="caution">
    <text evidence="10">Lacks conserved residue(s) required for the propagation of feature annotation.</text>
</comment>
<dbReference type="Proteomes" id="UP000007756">
    <property type="component" value="Chromosome"/>
</dbReference>
<dbReference type="InterPro" id="IPR005225">
    <property type="entry name" value="Small_GTP-bd"/>
</dbReference>
<evidence type="ECO:0000256" key="1">
    <source>
        <dbReference type="ARBA" id="ARBA00011043"/>
    </source>
</evidence>
<evidence type="ECO:0000256" key="8">
    <source>
        <dbReference type="ARBA" id="ARBA00022958"/>
    </source>
</evidence>
<dbReference type="RefSeq" id="WP_014325281.1">
    <property type="nucleotide sequence ID" value="NZ_CP010546.1"/>
</dbReference>
<dbReference type="NCBIfam" id="TIGR00231">
    <property type="entry name" value="small_GTP"/>
    <property type="match status" value="1"/>
</dbReference>
<feature type="binding site" evidence="10">
    <location>
        <position position="251"/>
    </location>
    <ligand>
        <name>K(+)</name>
        <dbReference type="ChEBI" id="CHEBI:29103"/>
    </ligand>
</feature>
<dbReference type="PaxDb" id="722438-MPNE_0009"/>
<dbReference type="InterPro" id="IPR018948">
    <property type="entry name" value="GTP-bd_TrmE_N"/>
</dbReference>
<feature type="binding site" evidence="10">
    <location>
        <position position="82"/>
    </location>
    <ligand>
        <name>(6S)-5-formyl-5,6,7,8-tetrahydrofolate</name>
        <dbReference type="ChEBI" id="CHEBI:57457"/>
    </ligand>
</feature>
<dbReference type="Gene3D" id="1.20.120.430">
    <property type="entry name" value="tRNA modification GTPase MnmE domain 2"/>
    <property type="match status" value="1"/>
</dbReference>
<name>A0A0H3DMT4_MYCPB</name>
<dbReference type="Pfam" id="PF01926">
    <property type="entry name" value="MMR_HSR1"/>
    <property type="match status" value="1"/>
</dbReference>
<feature type="binding site" evidence="10">
    <location>
        <position position="23"/>
    </location>
    <ligand>
        <name>(6S)-5-formyl-5,6,7,8-tetrahydrofolate</name>
        <dbReference type="ChEBI" id="CHEBI:57457"/>
    </ligand>
</feature>
<feature type="binding site" evidence="10">
    <location>
        <position position="227"/>
    </location>
    <ligand>
        <name>K(+)</name>
        <dbReference type="ChEBI" id="CHEBI:29103"/>
    </ligand>
</feature>
<dbReference type="InterPro" id="IPR006073">
    <property type="entry name" value="GTP-bd"/>
</dbReference>
<dbReference type="InterPro" id="IPR027417">
    <property type="entry name" value="P-loop_NTPase"/>
</dbReference>
<evidence type="ECO:0000256" key="2">
    <source>
        <dbReference type="ARBA" id="ARBA00022490"/>
    </source>
</evidence>
<dbReference type="InterPro" id="IPR025867">
    <property type="entry name" value="MnmE_helical"/>
</dbReference>
<keyword evidence="9 10" id="KW-0342">GTP-binding</keyword>
<accession>A0A0H3DMT4</accession>
<keyword evidence="6 10" id="KW-0378">Hydrolase</keyword>
<evidence type="ECO:0000256" key="6">
    <source>
        <dbReference type="ARBA" id="ARBA00022801"/>
    </source>
</evidence>
<feature type="binding site" evidence="10">
    <location>
        <begin position="271"/>
        <end position="274"/>
    </location>
    <ligand>
        <name>GTP</name>
        <dbReference type="ChEBI" id="CHEBI:37565"/>
    </ligand>
</feature>
<evidence type="ECO:0000256" key="4">
    <source>
        <dbReference type="ARBA" id="ARBA00022723"/>
    </source>
</evidence>
<proteinExistence type="inferred from homology"/>
<comment type="subunit">
    <text evidence="10">Homodimer. Heterotetramer of two MnmE and two MnmG subunits.</text>
</comment>
<evidence type="ECO:0000256" key="10">
    <source>
        <dbReference type="HAMAP-Rule" id="MF_00379"/>
    </source>
</evidence>
<dbReference type="HAMAP" id="MF_00379">
    <property type="entry name" value="GTPase_MnmE"/>
    <property type="match status" value="1"/>
</dbReference>
<dbReference type="FunFam" id="3.40.50.300:FF:001376">
    <property type="entry name" value="tRNA modification GTPase MnmE"/>
    <property type="match status" value="1"/>
</dbReference>
<dbReference type="Gene3D" id="3.40.50.300">
    <property type="entry name" value="P-loop containing nucleotide triphosphate hydrolases"/>
    <property type="match status" value="1"/>
</dbReference>
<evidence type="ECO:0000313" key="13">
    <source>
        <dbReference type="EMBL" id="ADK87042.1"/>
    </source>
</evidence>
<dbReference type="InterPro" id="IPR004520">
    <property type="entry name" value="GTPase_MnmE"/>
</dbReference>
<dbReference type="NCBIfam" id="TIGR00450">
    <property type="entry name" value="mnmE_trmE_thdF"/>
    <property type="match status" value="1"/>
</dbReference>
<feature type="binding site" evidence="10">
    <location>
        <position position="246"/>
    </location>
    <ligand>
        <name>K(+)</name>
        <dbReference type="ChEBI" id="CHEBI:29103"/>
    </ligand>
</feature>
<dbReference type="eggNOG" id="COG0486">
    <property type="taxonomic scope" value="Bacteria"/>
</dbReference>
<feature type="binding site" evidence="10">
    <location>
        <begin position="227"/>
        <end position="232"/>
    </location>
    <ligand>
        <name>GTP</name>
        <dbReference type="ChEBI" id="CHEBI:37565"/>
    </ligand>
</feature>
<dbReference type="Pfam" id="PF10396">
    <property type="entry name" value="TrmE_N"/>
    <property type="match status" value="1"/>
</dbReference>
<comment type="subcellular location">
    <subcellularLocation>
        <location evidence="10">Cytoplasm</location>
    </subcellularLocation>
</comment>
<dbReference type="InterPro" id="IPR031168">
    <property type="entry name" value="G_TrmE"/>
</dbReference>
<dbReference type="PROSITE" id="PS51709">
    <property type="entry name" value="G_TRME"/>
    <property type="match status" value="1"/>
</dbReference>
<feature type="domain" description="TrmE-type G" evidence="12">
    <location>
        <begin position="217"/>
        <end position="363"/>
    </location>
</feature>
<dbReference type="CDD" id="cd14858">
    <property type="entry name" value="TrmE_N"/>
    <property type="match status" value="1"/>
</dbReference>
<comment type="similarity">
    <text evidence="1 10 11">Belongs to the TRAFAC class TrmE-Era-EngA-EngB-Septin-like GTPase superfamily. TrmE GTPase family.</text>
</comment>
<evidence type="ECO:0000256" key="3">
    <source>
        <dbReference type="ARBA" id="ARBA00022694"/>
    </source>
</evidence>
<dbReference type="STRING" id="722438.F539_00040"/>
<comment type="function">
    <text evidence="10">Exhibits a very high intrinsic GTPase hydrolysis rate. Involved in the addition of a carboxymethylaminomethyl (cmnm) group at the wobble position (U34) of certain tRNAs, forming tRNA-cmnm(5)s(2)U34.</text>
</comment>
<feature type="binding site" evidence="10">
    <location>
        <position position="252"/>
    </location>
    <ligand>
        <name>Mg(2+)</name>
        <dbReference type="ChEBI" id="CHEBI:18420"/>
    </ligand>
</feature>
<dbReference type="SUPFAM" id="SSF116878">
    <property type="entry name" value="TrmE connector domain"/>
    <property type="match status" value="1"/>
</dbReference>
<dbReference type="PRINTS" id="PR00449">
    <property type="entry name" value="RASTRNSFRMNG"/>
</dbReference>
<keyword evidence="5 10" id="KW-0547">Nucleotide-binding</keyword>
<gene>
    <name evidence="10 13" type="primary">trmE</name>
    <name evidence="10" type="synonym">mnmE</name>
    <name evidence="13" type="ordered locus">MPNE_0009</name>
</gene>
<feature type="binding site" evidence="10">
    <location>
        <position position="248"/>
    </location>
    <ligand>
        <name>K(+)</name>
        <dbReference type="ChEBI" id="CHEBI:29103"/>
    </ligand>
</feature>
<dbReference type="GO" id="GO:0005525">
    <property type="term" value="F:GTP binding"/>
    <property type="evidence" value="ECO:0007669"/>
    <property type="project" value="UniProtKB-UniRule"/>
</dbReference>
<keyword evidence="2 10" id="KW-0963">Cytoplasm</keyword>
<protein>
    <recommendedName>
        <fullName evidence="10">tRNA modification GTPase MnmE</fullName>
        <ecNumber evidence="10">3.6.-.-</ecNumber>
    </recommendedName>
</protein>
<feature type="binding site" evidence="10">
    <location>
        <begin position="246"/>
        <end position="252"/>
    </location>
    <ligand>
        <name>GTP</name>
        <dbReference type="ChEBI" id="CHEBI:37565"/>
    </ligand>
</feature>
<reference evidence="13 14" key="1">
    <citation type="journal article" date="2010" name="Appl. Environ. Microbiol.">
        <title>Targeted chromosomal knockouts in Mycoplasma pneumoniae.</title>
        <authorList>
            <person name="Krishnakumar R."/>
            <person name="Assad-Garcia N."/>
            <person name="Benders G.A."/>
            <person name="Phan Q."/>
            <person name="Montague M.G."/>
            <person name="Glass J.I."/>
        </authorList>
    </citation>
    <scope>NUCLEOTIDE SEQUENCE [LARGE SCALE GENOMIC DNA]</scope>
    <source>
        <strain evidence="14">ATCC 15531 / DSM 22911 / NBRC 14401 / NCTC 10119 / FH</strain>
    </source>
</reference>
<dbReference type="CDD" id="cd04164">
    <property type="entry name" value="trmE"/>
    <property type="match status" value="1"/>
</dbReference>
<keyword evidence="7 10" id="KW-0460">Magnesium</keyword>
<dbReference type="PANTHER" id="PTHR42714:SF2">
    <property type="entry name" value="TRNA MODIFICATION GTPASE GTPBP3, MITOCHONDRIAL"/>
    <property type="match status" value="1"/>
</dbReference>
<dbReference type="Gene3D" id="3.30.1360.120">
    <property type="entry name" value="Probable tRNA modification gtpase trme, domain 1"/>
    <property type="match status" value="1"/>
</dbReference>
<evidence type="ECO:0000256" key="9">
    <source>
        <dbReference type="ARBA" id="ARBA00023134"/>
    </source>
</evidence>
<evidence type="ECO:0000256" key="7">
    <source>
        <dbReference type="ARBA" id="ARBA00022842"/>
    </source>
</evidence>
<dbReference type="GO" id="GO:0002098">
    <property type="term" value="P:tRNA wobble uridine modification"/>
    <property type="evidence" value="ECO:0007669"/>
    <property type="project" value="TreeGrafter"/>
</dbReference>
<feature type="binding site" evidence="10">
    <location>
        <position position="231"/>
    </location>
    <ligand>
        <name>Mg(2+)</name>
        <dbReference type="ChEBI" id="CHEBI:18420"/>
    </ligand>
</feature>
<feature type="binding site" evidence="10">
    <location>
        <position position="121"/>
    </location>
    <ligand>
        <name>(6S)-5-formyl-5,6,7,8-tetrahydrofolate</name>
        <dbReference type="ChEBI" id="CHEBI:57457"/>
    </ligand>
</feature>
<dbReference type="InterPro" id="IPR027266">
    <property type="entry name" value="TrmE/GcvT-like"/>
</dbReference>
<dbReference type="SUPFAM" id="SSF103025">
    <property type="entry name" value="Folate-binding domain"/>
    <property type="match status" value="1"/>
</dbReference>
<keyword evidence="4 10" id="KW-0479">Metal-binding</keyword>
<dbReference type="Pfam" id="PF12631">
    <property type="entry name" value="MnmE_helical"/>
    <property type="match status" value="1"/>
</dbReference>
<dbReference type="HOGENOM" id="CLU_019624_4_1_14"/>
<keyword evidence="3 10" id="KW-0819">tRNA processing</keyword>
<dbReference type="GO" id="GO:0030488">
    <property type="term" value="P:tRNA methylation"/>
    <property type="evidence" value="ECO:0007669"/>
    <property type="project" value="TreeGrafter"/>
</dbReference>
<dbReference type="GO" id="GO:0003924">
    <property type="term" value="F:GTPase activity"/>
    <property type="evidence" value="ECO:0007669"/>
    <property type="project" value="UniProtKB-UniRule"/>
</dbReference>
<evidence type="ECO:0000256" key="5">
    <source>
        <dbReference type="ARBA" id="ARBA00022741"/>
    </source>
</evidence>
<comment type="cofactor">
    <cofactor evidence="10">
        <name>K(+)</name>
        <dbReference type="ChEBI" id="CHEBI:29103"/>
    </cofactor>
    <text evidence="10">Binds 1 potassium ion per subunit.</text>
</comment>
<dbReference type="SUPFAM" id="SSF52540">
    <property type="entry name" value="P-loop containing nucleoside triphosphate hydrolases"/>
    <property type="match status" value="1"/>
</dbReference>
<dbReference type="InterPro" id="IPR027368">
    <property type="entry name" value="MnmE_dom2"/>
</dbReference>
<dbReference type="GO" id="GO:0005829">
    <property type="term" value="C:cytosol"/>
    <property type="evidence" value="ECO:0007669"/>
    <property type="project" value="TreeGrafter"/>
</dbReference>
<dbReference type="EC" id="3.6.-.-" evidence="10"/>
<dbReference type="GeneID" id="66609353"/>
<dbReference type="EMBL" id="CP002077">
    <property type="protein sequence ID" value="ADK87042.1"/>
    <property type="molecule type" value="Genomic_DNA"/>
</dbReference>
<dbReference type="PATRIC" id="fig|722438.3.peg.9"/>
<feature type="binding site" evidence="10">
    <location>
        <begin position="331"/>
        <end position="334"/>
    </location>
    <ligand>
        <name>GTP</name>
        <dbReference type="ChEBI" id="CHEBI:37565"/>
    </ligand>
</feature>
<keyword evidence="8 10" id="KW-0630">Potassium</keyword>
<feature type="binding site" evidence="10">
    <location>
        <position position="442"/>
    </location>
    <ligand>
        <name>(6S)-5-formyl-5,6,7,8-tetrahydrofolate</name>
        <dbReference type="ChEBI" id="CHEBI:57457"/>
    </ligand>
</feature>
<dbReference type="GO" id="GO:0046872">
    <property type="term" value="F:metal ion binding"/>
    <property type="evidence" value="ECO:0007669"/>
    <property type="project" value="UniProtKB-KW"/>
</dbReference>